<dbReference type="PROSITE" id="PS50010">
    <property type="entry name" value="DH_2"/>
    <property type="match status" value="1"/>
</dbReference>
<dbReference type="InterPro" id="IPR001331">
    <property type="entry name" value="GDS_CDC24_CS"/>
</dbReference>
<feature type="compositionally biased region" description="Polar residues" evidence="1">
    <location>
        <begin position="523"/>
        <end position="546"/>
    </location>
</feature>
<feature type="compositionally biased region" description="Basic residues" evidence="1">
    <location>
        <begin position="1241"/>
        <end position="1252"/>
    </location>
</feature>
<feature type="region of interest" description="Disordered" evidence="1">
    <location>
        <begin position="404"/>
        <end position="431"/>
    </location>
</feature>
<feature type="domain" description="DH" evidence="2">
    <location>
        <begin position="834"/>
        <end position="1032"/>
    </location>
</feature>
<dbReference type="InterPro" id="IPR000219">
    <property type="entry name" value="DH_dom"/>
</dbReference>
<feature type="compositionally biased region" description="Polar residues" evidence="1">
    <location>
        <begin position="477"/>
        <end position="494"/>
    </location>
</feature>
<dbReference type="SMART" id="SM00325">
    <property type="entry name" value="RhoGEF"/>
    <property type="match status" value="1"/>
</dbReference>
<feature type="compositionally biased region" description="Polar residues" evidence="1">
    <location>
        <begin position="376"/>
        <end position="392"/>
    </location>
</feature>
<feature type="compositionally biased region" description="Polar residues" evidence="1">
    <location>
        <begin position="778"/>
        <end position="791"/>
    </location>
</feature>
<feature type="compositionally biased region" description="Low complexity" evidence="1">
    <location>
        <begin position="180"/>
        <end position="204"/>
    </location>
</feature>
<protein>
    <recommendedName>
        <fullName evidence="2">DH domain-containing protein</fullName>
    </recommendedName>
</protein>
<accession>A0ABQ8PTD2</accession>
<dbReference type="SUPFAM" id="SSF48065">
    <property type="entry name" value="DBL homology domain (DH-domain)"/>
    <property type="match status" value="1"/>
</dbReference>
<feature type="compositionally biased region" description="Low complexity" evidence="1">
    <location>
        <begin position="743"/>
        <end position="773"/>
    </location>
</feature>
<feature type="compositionally biased region" description="Polar residues" evidence="1">
    <location>
        <begin position="1222"/>
        <end position="1234"/>
    </location>
</feature>
<proteinExistence type="predicted"/>
<feature type="region of interest" description="Disordered" evidence="1">
    <location>
        <begin position="657"/>
        <end position="712"/>
    </location>
</feature>
<feature type="compositionally biased region" description="Low complexity" evidence="1">
    <location>
        <begin position="1346"/>
        <end position="1355"/>
    </location>
</feature>
<dbReference type="EMBL" id="JANBQD010000006">
    <property type="protein sequence ID" value="KAJ1995455.1"/>
    <property type="molecule type" value="Genomic_DNA"/>
</dbReference>
<dbReference type="PANTHER" id="PTHR12673">
    <property type="entry name" value="FACIOGENITAL DYSPLASIA PROTEIN"/>
    <property type="match status" value="1"/>
</dbReference>
<feature type="region of interest" description="Disordered" evidence="1">
    <location>
        <begin position="1197"/>
        <end position="1292"/>
    </location>
</feature>
<gene>
    <name evidence="3" type="ORF">EDC05_001007</name>
</gene>
<reference evidence="3" key="1">
    <citation type="submission" date="2022-07" db="EMBL/GenBank/DDBJ databases">
        <title>Phylogenomic reconstructions and comparative analyses of Kickxellomycotina fungi.</title>
        <authorList>
            <person name="Reynolds N.K."/>
            <person name="Stajich J.E."/>
            <person name="Barry K."/>
            <person name="Grigoriev I.V."/>
            <person name="Crous P."/>
            <person name="Smith M.E."/>
        </authorList>
    </citation>
    <scope>NUCLEOTIDE SEQUENCE</scope>
    <source>
        <strain evidence="3">BCRC 34882</strain>
    </source>
</reference>
<dbReference type="PROSITE" id="PS00741">
    <property type="entry name" value="DH_1"/>
    <property type="match status" value="1"/>
</dbReference>
<evidence type="ECO:0000313" key="4">
    <source>
        <dbReference type="Proteomes" id="UP001151295"/>
    </source>
</evidence>
<keyword evidence="4" id="KW-1185">Reference proteome</keyword>
<feature type="compositionally biased region" description="Basic and acidic residues" evidence="1">
    <location>
        <begin position="675"/>
        <end position="694"/>
    </location>
</feature>
<evidence type="ECO:0000259" key="2">
    <source>
        <dbReference type="PROSITE" id="PS50010"/>
    </source>
</evidence>
<feature type="compositionally biased region" description="Low complexity" evidence="1">
    <location>
        <begin position="510"/>
        <end position="522"/>
    </location>
</feature>
<dbReference type="InterPro" id="IPR035899">
    <property type="entry name" value="DBL_dom_sf"/>
</dbReference>
<name>A0ABQ8PTD2_9FUNG</name>
<feature type="region of interest" description="Disordered" evidence="1">
    <location>
        <begin position="1314"/>
        <end position="1355"/>
    </location>
</feature>
<dbReference type="Proteomes" id="UP001151295">
    <property type="component" value="Unassembled WGS sequence"/>
</dbReference>
<feature type="region of interest" description="Disordered" evidence="1">
    <location>
        <begin position="462"/>
        <end position="569"/>
    </location>
</feature>
<feature type="region of interest" description="Disordered" evidence="1">
    <location>
        <begin position="14"/>
        <end position="35"/>
    </location>
</feature>
<dbReference type="Pfam" id="PF00621">
    <property type="entry name" value="RhoGEF"/>
    <property type="match status" value="1"/>
</dbReference>
<feature type="region of interest" description="Disordered" evidence="1">
    <location>
        <begin position="743"/>
        <end position="799"/>
    </location>
</feature>
<feature type="region of interest" description="Disordered" evidence="1">
    <location>
        <begin position="365"/>
        <end position="392"/>
    </location>
</feature>
<sequence>MAKSKLLVKTALKSTSVRGDNEPEPAPAVLRPQTAGGERGLLRRLRFGRLFFGLGSTPSAASSIGSVNDVSAGVGSPLTSQQLLHPKSARLSGSETDLLARSSRLVPVPMQPAESYQTDHAELPSSGIQTITVIQRRNMQIHAPQLSESNSNPRFSVLSKRSSAPDIVELGRQLSRCTESSGTDSKSTSSSSASSSNSNSNSNSHAYVDGCIGGRDANSAELESKQSRVHQASSFRNNANFNKKAKSTCSDHASLDSGLISDNIAPDLQAISPSLHLGNTARLLQESDEVNESRDGSDISVSCVTTFVKGVFSNSHSSHDLQRQNQQLDFVRDEDNDITYPSSIRASSDAIELSADTSLQKTNTAQFPCNIGSDASDANQVNPPQTSKQQSDELASITFAWKGIQKPTSNTPTQPLPTLPQYEKPADGSAGMEPVILMGSVKQRGDKKTGQQSVYTSSAENLQSMLPLPPPPQPLQFSNETPRSLSSSVDSCTESLKHDDSVHDCASAKNDSSSGNNNNGFGQQHSDASTGSHAPSLVYQKNTTAKSGWPRSLHAHTRPKSLYEQTTTRSFAESQLDSAAELLPPGTSSSIASAKAFLTMIASGGASASSKSLPAFNNLTVVTLQAHQSPNLSQSDYSPISPALSSAPLTKTEASLGLGQSENPYKGSNIPASLDFDRHNPMQKDPESSFKDEASPVSPGAKSVRSLRSRSRLASVGIRRASTYVWSRSSVFMRSLASADELPTNTEQLQQQQELLQPSQLSQQQPQLQLNQNGGSWGNDTDTGSTKTEANLENEHGTKFTKDMGLANNAEEHTVAKVPPPPVLPSHKRSPAAMRLHAARELVMTEKNFVDNLFVIKKVWMEPVFSSANSPKPIIPYQTARIVFFGIAALHSHASQFYRDMDYVLGSFERSERFSGNEADDGVRIGALFRAKDRHWSDFIAYVRNYGAAVNCLKQLQNYKPYIRYHEECMLQKRTNRQSLKDLLMLPIQRITRYTLLLKNVLKHTPAVHGDHIDLCRAVKNVTHFASIVNECRRKQEEMYRLIEIFRTIEQCPPLPHSESRSFVSEFFVRELISRLPTRLLLFSDMLVVAQTSAQTKMDDTGNIDSAAEWTYYGSAFLDDVEVQNADESTSTLITILSLNRRAASADQAESARRSLPSAADTISTTAAALSATVSGASSSGSIPGLCTYSQASAQKHGSDTSLSTESRSKSSASSFGPANSLHIQRSGTTSSENGPLGLSNKKKKSKSRRGLLRVSSRDSIPDHIAALSHSTFPSPVPCPNQIERPSSRLHHMPSATTVDMLPERDTHPFLLHHHQQQHQRPKTASGSTSRLSASQVHPPTLLHGSSSNSSNNNSTFVNHAGMLLSELPSALRAHHPEYIPNNTANIHGSVSSRADATPVQPVQLTLVMQHVSSVTRKQFVRALKEATTRHASTTSSLHELDISGSNPAIADSSSEILSLHPL</sequence>
<evidence type="ECO:0000256" key="1">
    <source>
        <dbReference type="SAM" id="MobiDB-lite"/>
    </source>
</evidence>
<feature type="region of interest" description="Disordered" evidence="1">
    <location>
        <begin position="143"/>
        <end position="162"/>
    </location>
</feature>
<feature type="compositionally biased region" description="Polar residues" evidence="1">
    <location>
        <begin position="1323"/>
        <end position="1338"/>
    </location>
</feature>
<feature type="region of interest" description="Disordered" evidence="1">
    <location>
        <begin position="173"/>
        <end position="210"/>
    </location>
</feature>
<dbReference type="InterPro" id="IPR051092">
    <property type="entry name" value="FYVE_RhoGEF_PH"/>
</dbReference>
<evidence type="ECO:0000313" key="3">
    <source>
        <dbReference type="EMBL" id="KAJ1995455.1"/>
    </source>
</evidence>
<dbReference type="PANTHER" id="PTHR12673:SF270">
    <property type="entry name" value="FYVE-TYPE DOMAIN-CONTAINING PROTEIN"/>
    <property type="match status" value="1"/>
</dbReference>
<dbReference type="CDD" id="cd00160">
    <property type="entry name" value="RhoGEF"/>
    <property type="match status" value="1"/>
</dbReference>
<comment type="caution">
    <text evidence="3">The sequence shown here is derived from an EMBL/GenBank/DDBJ whole genome shotgun (WGS) entry which is preliminary data.</text>
</comment>
<feature type="compositionally biased region" description="Polar residues" evidence="1">
    <location>
        <begin position="146"/>
        <end position="162"/>
    </location>
</feature>
<organism evidence="3 4">
    <name type="scientific">Coemansia umbellata</name>
    <dbReference type="NCBI Taxonomy" id="1424467"/>
    <lineage>
        <taxon>Eukaryota</taxon>
        <taxon>Fungi</taxon>
        <taxon>Fungi incertae sedis</taxon>
        <taxon>Zoopagomycota</taxon>
        <taxon>Kickxellomycotina</taxon>
        <taxon>Kickxellomycetes</taxon>
        <taxon>Kickxellales</taxon>
        <taxon>Kickxellaceae</taxon>
        <taxon>Coemansia</taxon>
    </lineage>
</organism>
<feature type="compositionally biased region" description="Low complexity" evidence="1">
    <location>
        <begin position="1200"/>
        <end position="1221"/>
    </location>
</feature>
<dbReference type="Gene3D" id="1.20.900.10">
    <property type="entry name" value="Dbl homology (DH) domain"/>
    <property type="match status" value="1"/>
</dbReference>